<sequence length="294" mass="32297">MATERERHWGGNTMAGTLRRALVFPPVPPGPDVSWEAFGYLRPIDHDLAVREHAALRQILTDAGVDLVVGEVDDPGLPDAIFPFDPVFMTDAGAVLCRMGKPLRAPEVALAEETMRDLGIPIAGRIVEPGTLEGGDCLWLDAQTLAIGRGYRTNTEGIRQMAEIMAAQGVEVITVDLPHWRGPGECLHLLSLISMLDRDLAVVYLPLLAAEFVQRLQERGIQLVEVPDEEFPTQGPNVLALGPRRCLLLEENRETARRLEAAGCEVILYQGREISHNRTGGPTCLTRPLLRDPL</sequence>
<evidence type="ECO:0000256" key="3">
    <source>
        <dbReference type="ARBA" id="ARBA00049429"/>
    </source>
</evidence>
<dbReference type="EMBL" id="CP001824">
    <property type="protein sequence ID" value="ACZ40007.1"/>
    <property type="molecule type" value="Genomic_DNA"/>
</dbReference>
<dbReference type="AlphaFoldDB" id="D1C864"/>
<dbReference type="FunCoup" id="D1C864">
    <property type="interactions" value="19"/>
</dbReference>
<dbReference type="RefSeq" id="WP_012873046.1">
    <property type="nucleotide sequence ID" value="NC_013524.1"/>
</dbReference>
<dbReference type="GO" id="GO:0016740">
    <property type="term" value="F:transferase activity"/>
    <property type="evidence" value="ECO:0007669"/>
    <property type="project" value="UniProtKB-KW"/>
</dbReference>
<proteinExistence type="predicted"/>
<dbReference type="Pfam" id="PF19420">
    <property type="entry name" value="DDAH_eukar"/>
    <property type="match status" value="1"/>
</dbReference>
<dbReference type="InParanoid" id="D1C864"/>
<organism evidence="4 5">
    <name type="scientific">Sphaerobacter thermophilus (strain ATCC 49802 / DSM 20745 / KCCM 41009 / NCIMB 13125 / S 6022)</name>
    <dbReference type="NCBI Taxonomy" id="479434"/>
    <lineage>
        <taxon>Bacteria</taxon>
        <taxon>Pseudomonadati</taxon>
        <taxon>Thermomicrobiota</taxon>
        <taxon>Thermomicrobia</taxon>
        <taxon>Sphaerobacterales</taxon>
        <taxon>Sphaerobacterineae</taxon>
        <taxon>Sphaerobacteraceae</taxon>
        <taxon>Sphaerobacter</taxon>
    </lineage>
</organism>
<reference evidence="5" key="1">
    <citation type="submission" date="2009-11" db="EMBL/GenBank/DDBJ databases">
        <title>The complete chromosome 2 of Sphaerobacter thermophilus DSM 20745.</title>
        <authorList>
            <person name="Lucas S."/>
            <person name="Copeland A."/>
            <person name="Lapidus A."/>
            <person name="Glavina del Rio T."/>
            <person name="Dalin E."/>
            <person name="Tice H."/>
            <person name="Bruce D."/>
            <person name="Goodwin L."/>
            <person name="Pitluck S."/>
            <person name="Kyrpides N."/>
            <person name="Mavromatis K."/>
            <person name="Ivanova N."/>
            <person name="Mikhailova N."/>
            <person name="LaButti K.M."/>
            <person name="Clum A."/>
            <person name="Sun H.I."/>
            <person name="Brettin T."/>
            <person name="Detter J.C."/>
            <person name="Han C."/>
            <person name="Larimer F."/>
            <person name="Land M."/>
            <person name="Hauser L."/>
            <person name="Markowitz V."/>
            <person name="Cheng J.F."/>
            <person name="Hugenholtz P."/>
            <person name="Woyke T."/>
            <person name="Wu D."/>
            <person name="Steenblock K."/>
            <person name="Schneider S."/>
            <person name="Pukall R."/>
            <person name="Goeker M."/>
            <person name="Klenk H.P."/>
            <person name="Eisen J.A."/>
        </authorList>
    </citation>
    <scope>NUCLEOTIDE SEQUENCE [LARGE SCALE GENOMIC DNA]</scope>
    <source>
        <strain evidence="5">ATCC 49802 / DSM 20745 / S 6022</strain>
    </source>
</reference>
<dbReference type="EC" id="3.5.3.6" evidence="2"/>
<protein>
    <recommendedName>
        <fullName evidence="2">arginine deiminase</fullName>
        <ecNumber evidence="2">3.5.3.6</ecNumber>
    </recommendedName>
</protein>
<dbReference type="PANTHER" id="PTHR47271:SF2">
    <property type="entry name" value="ARGININE DEIMINASE"/>
    <property type="match status" value="1"/>
</dbReference>
<reference evidence="4 5" key="2">
    <citation type="journal article" date="2010" name="Stand. Genomic Sci.">
        <title>Complete genome sequence of Desulfohalobium retbaense type strain (HR(100)).</title>
        <authorList>
            <person name="Spring S."/>
            <person name="Nolan M."/>
            <person name="Lapidus A."/>
            <person name="Glavina Del Rio T."/>
            <person name="Copeland A."/>
            <person name="Tice H."/>
            <person name="Cheng J.F."/>
            <person name="Lucas S."/>
            <person name="Land M."/>
            <person name="Chen F."/>
            <person name="Bruce D."/>
            <person name="Goodwin L."/>
            <person name="Pitluck S."/>
            <person name="Ivanova N."/>
            <person name="Mavromatis K."/>
            <person name="Mikhailova N."/>
            <person name="Pati A."/>
            <person name="Chen A."/>
            <person name="Palaniappan K."/>
            <person name="Hauser L."/>
            <person name="Chang Y.J."/>
            <person name="Jeffries C.D."/>
            <person name="Munk C."/>
            <person name="Kiss H."/>
            <person name="Chain P."/>
            <person name="Han C."/>
            <person name="Brettin T."/>
            <person name="Detter J.C."/>
            <person name="Schuler E."/>
            <person name="Goker M."/>
            <person name="Rohde M."/>
            <person name="Bristow J."/>
            <person name="Eisen J.A."/>
            <person name="Markowitz V."/>
            <person name="Hugenholtz P."/>
            <person name="Kyrpides N.C."/>
            <person name="Klenk H.P."/>
        </authorList>
    </citation>
    <scope>NUCLEOTIDE SEQUENCE [LARGE SCALE GENOMIC DNA]</scope>
    <source>
        <strain evidence="5">ATCC 49802 / DSM 20745 / S 6022</strain>
    </source>
</reference>
<evidence type="ECO:0000256" key="1">
    <source>
        <dbReference type="ARBA" id="ARBA00005213"/>
    </source>
</evidence>
<dbReference type="GO" id="GO:0019546">
    <property type="term" value="P:L-arginine deiminase pathway"/>
    <property type="evidence" value="ECO:0007669"/>
    <property type="project" value="TreeGrafter"/>
</dbReference>
<gene>
    <name evidence="4" type="ordered locus">Sthe_2593</name>
</gene>
<dbReference type="Proteomes" id="UP000002027">
    <property type="component" value="Chromosome 2"/>
</dbReference>
<keyword evidence="5" id="KW-1185">Reference proteome</keyword>
<comment type="pathway">
    <text evidence="1">Amino-acid degradation; L-arginine degradation via ADI pathway; carbamoyl phosphate from L-arginine: step 1/2.</text>
</comment>
<dbReference type="GO" id="GO:0016990">
    <property type="term" value="F:arginine deiminase activity"/>
    <property type="evidence" value="ECO:0007669"/>
    <property type="project" value="UniProtKB-EC"/>
</dbReference>
<name>D1C864_SPHTD</name>
<dbReference type="HOGENOM" id="CLU_057463_1_0_0"/>
<evidence type="ECO:0000256" key="2">
    <source>
        <dbReference type="ARBA" id="ARBA00012171"/>
    </source>
</evidence>
<dbReference type="STRING" id="479434.Sthe_2593"/>
<dbReference type="PANTHER" id="PTHR47271">
    <property type="entry name" value="ARGININE DEIMINASE"/>
    <property type="match status" value="1"/>
</dbReference>
<keyword evidence="4" id="KW-0808">Transferase</keyword>
<evidence type="ECO:0000313" key="5">
    <source>
        <dbReference type="Proteomes" id="UP000002027"/>
    </source>
</evidence>
<accession>D1C864</accession>
<dbReference type="Gene3D" id="3.75.10.10">
    <property type="entry name" value="L-arginine/glycine Amidinotransferase, Chain A"/>
    <property type="match status" value="1"/>
</dbReference>
<dbReference type="KEGG" id="sti:Sthe_2593"/>
<dbReference type="SUPFAM" id="SSF55909">
    <property type="entry name" value="Pentein"/>
    <property type="match status" value="1"/>
</dbReference>
<comment type="catalytic activity">
    <reaction evidence="3">
        <text>L-arginine + H2O = L-citrulline + NH4(+)</text>
        <dbReference type="Rhea" id="RHEA:19597"/>
        <dbReference type="ChEBI" id="CHEBI:15377"/>
        <dbReference type="ChEBI" id="CHEBI:28938"/>
        <dbReference type="ChEBI" id="CHEBI:32682"/>
        <dbReference type="ChEBI" id="CHEBI:57743"/>
        <dbReference type="EC" id="3.5.3.6"/>
    </reaction>
</comment>
<evidence type="ECO:0000313" key="4">
    <source>
        <dbReference type="EMBL" id="ACZ40007.1"/>
    </source>
</evidence>
<dbReference type="eggNOG" id="COG1834">
    <property type="taxonomic scope" value="Bacteria"/>
</dbReference>